<reference evidence="1 2" key="1">
    <citation type="journal article" date="2012" name="PLoS Pathog.">
        <title>The genome of the obligate intracellular parasite Trachipleistophora hominis: new insights into microsporidian genome dynamics and reductive evolution.</title>
        <authorList>
            <person name="Heinz E."/>
            <person name="Williams T.A."/>
            <person name="Nakjang S."/>
            <person name="Noel C.J."/>
            <person name="Swan D.C."/>
            <person name="Goldberg A.V."/>
            <person name="Harris S.R."/>
            <person name="Weinmaier T."/>
            <person name="Markert S."/>
            <person name="Becher D."/>
            <person name="Bernhardt J."/>
            <person name="Dagan T."/>
            <person name="Hacker C."/>
            <person name="Lucocq J.M."/>
            <person name="Schweder T."/>
            <person name="Rattei T."/>
            <person name="Hall N."/>
            <person name="Hirt R.P."/>
            <person name="Embley T.M."/>
        </authorList>
    </citation>
    <scope>NUCLEOTIDE SEQUENCE [LARGE SCALE GENOMIC DNA]</scope>
</reference>
<accession>L7JWC1</accession>
<organism evidence="1 2">
    <name type="scientific">Trachipleistophora hominis</name>
    <name type="common">Microsporidian parasite</name>
    <dbReference type="NCBI Taxonomy" id="72359"/>
    <lineage>
        <taxon>Eukaryota</taxon>
        <taxon>Fungi</taxon>
        <taxon>Fungi incertae sedis</taxon>
        <taxon>Microsporidia</taxon>
        <taxon>Pleistophoridae</taxon>
        <taxon>Trachipleistophora</taxon>
    </lineage>
</organism>
<dbReference type="EMBL" id="JH993939">
    <property type="protein sequence ID" value="ELQ75615.1"/>
    <property type="molecule type" value="Genomic_DNA"/>
</dbReference>
<evidence type="ECO:0000313" key="1">
    <source>
        <dbReference type="EMBL" id="ELQ75615.1"/>
    </source>
</evidence>
<dbReference type="AlphaFoldDB" id="L7JWC1"/>
<dbReference type="InParanoid" id="L7JWC1"/>
<evidence type="ECO:0000313" key="2">
    <source>
        <dbReference type="Proteomes" id="UP000011185"/>
    </source>
</evidence>
<feature type="non-terminal residue" evidence="1">
    <location>
        <position position="1"/>
    </location>
</feature>
<dbReference type="HOGENOM" id="CLU_3263269_0_0_1"/>
<keyword evidence="2" id="KW-1185">Reference proteome</keyword>
<name>L7JWC1_TRAHO</name>
<proteinExistence type="predicted"/>
<dbReference type="Proteomes" id="UP000011185">
    <property type="component" value="Unassembled WGS sequence"/>
</dbReference>
<gene>
    <name evidence="1" type="ORF">THOM_1426</name>
</gene>
<protein>
    <submittedName>
        <fullName evidence="1">Uncharacterized protein</fullName>
    </submittedName>
</protein>
<sequence length="42" mass="4721">VRLSTGSEMKKYIFKGMNNETNKNVCGIGNACFRVSKRMFGC</sequence>
<dbReference type="VEuPathDB" id="MicrosporidiaDB:THOM_1426"/>